<comment type="caution">
    <text evidence="2">The sequence shown here is derived from an EMBL/GenBank/DDBJ whole genome shotgun (WGS) entry which is preliminary data.</text>
</comment>
<protein>
    <recommendedName>
        <fullName evidence="4">PLAT domain-containing protein</fullName>
    </recommendedName>
</protein>
<proteinExistence type="predicted"/>
<reference evidence="2" key="1">
    <citation type="submission" date="2022-04" db="EMBL/GenBank/DDBJ databases">
        <title>A functionally conserved STORR gene fusion in Papaver species that diverged 16.8 million years ago.</title>
        <authorList>
            <person name="Catania T."/>
        </authorList>
    </citation>
    <scope>NUCLEOTIDE SEQUENCE</scope>
    <source>
        <strain evidence="2">S-188037</strain>
    </source>
</reference>
<feature type="chain" id="PRO_5042216957" description="PLAT domain-containing protein" evidence="1">
    <location>
        <begin position="26"/>
        <end position="157"/>
    </location>
</feature>
<evidence type="ECO:0008006" key="4">
    <source>
        <dbReference type="Google" id="ProtNLM"/>
    </source>
</evidence>
<evidence type="ECO:0000256" key="1">
    <source>
        <dbReference type="SAM" id="SignalP"/>
    </source>
</evidence>
<keyword evidence="1" id="KW-0732">Signal</keyword>
<accession>A0AAD4SSE7</accession>
<dbReference type="AlphaFoldDB" id="A0AAD4SSE7"/>
<sequence>MAKTITCFVLHFLVFLAMASTSIKAQATQQCDYEMIVNTGITRGPSNLKLGVIVEAIGGEGTINTTNLIRKWGAMGQGYTYFLPYSSDRFRTTLPCMKDNFCWIGIKGKKGELNPHWYIENITVSTKGSGVINRMKTFRFLEEIDTVYPYASHGECP</sequence>
<dbReference type="EMBL" id="JAJJMB010008951">
    <property type="protein sequence ID" value="KAI3918867.1"/>
    <property type="molecule type" value="Genomic_DNA"/>
</dbReference>
<dbReference type="Proteomes" id="UP001202328">
    <property type="component" value="Unassembled WGS sequence"/>
</dbReference>
<organism evidence="2 3">
    <name type="scientific">Papaver atlanticum</name>
    <dbReference type="NCBI Taxonomy" id="357466"/>
    <lineage>
        <taxon>Eukaryota</taxon>
        <taxon>Viridiplantae</taxon>
        <taxon>Streptophyta</taxon>
        <taxon>Embryophyta</taxon>
        <taxon>Tracheophyta</taxon>
        <taxon>Spermatophyta</taxon>
        <taxon>Magnoliopsida</taxon>
        <taxon>Ranunculales</taxon>
        <taxon>Papaveraceae</taxon>
        <taxon>Papaveroideae</taxon>
        <taxon>Papaver</taxon>
    </lineage>
</organism>
<evidence type="ECO:0000313" key="2">
    <source>
        <dbReference type="EMBL" id="KAI3918867.1"/>
    </source>
</evidence>
<gene>
    <name evidence="2" type="ORF">MKW98_017315</name>
</gene>
<keyword evidence="3" id="KW-1185">Reference proteome</keyword>
<name>A0AAD4SSE7_9MAGN</name>
<evidence type="ECO:0000313" key="3">
    <source>
        <dbReference type="Proteomes" id="UP001202328"/>
    </source>
</evidence>
<feature type="signal peptide" evidence="1">
    <location>
        <begin position="1"/>
        <end position="25"/>
    </location>
</feature>